<dbReference type="Proteomes" id="UP000524492">
    <property type="component" value="Unassembled WGS sequence"/>
</dbReference>
<protein>
    <recommendedName>
        <fullName evidence="3">Nucleoid associated protein NdpA</fullName>
    </recommendedName>
</protein>
<evidence type="ECO:0000313" key="1">
    <source>
        <dbReference type="EMBL" id="MBB4190053.1"/>
    </source>
</evidence>
<sequence>MSFLTDAEQQKLKIEKMIVHVVDPQKAFQPKDELPVEGDHVGFFEARIIDVAVSAVHAFTLGSVVRARLEDIAMKRVTFQMGAQEISRLFMDEHKGSASPGAFFVFQLTAGNPDVRFYSLIKYDYREAVELDSANGKTKLRQIVQAFVTEQRAIQKSALVRVENGTAQELVSAFDRMERAPDLTGYFKKFLSVKRNRSDTELSDDLIAVLRETLMANKASLPQEDVPGALREVRRNLAARAEVDNNAVRESIIVAAGELPEDQLANIDLSLSKSLKSKNLSGVTFKPDPEKLTKSVRVRLRTAEDVIVIYPHDQEGVTVDRSVDKEAGATKIVVTTKKKLIEDEPLPEKSRKALK</sequence>
<dbReference type="EMBL" id="JACIFV010000001">
    <property type="protein sequence ID" value="MBB4190053.1"/>
    <property type="molecule type" value="Genomic_DNA"/>
</dbReference>
<comment type="caution">
    <text evidence="1">The sequence shown here is derived from an EMBL/GenBank/DDBJ whole genome shotgun (WGS) entry which is preliminary data.</text>
</comment>
<accession>A0A7W6Q656</accession>
<dbReference type="RefSeq" id="WP_184452776.1">
    <property type="nucleotide sequence ID" value="NZ_JACIFV010000001.1"/>
</dbReference>
<proteinExistence type="predicted"/>
<name>A0A7W6Q656_9HYPH</name>
<reference evidence="1 2" key="1">
    <citation type="submission" date="2020-08" db="EMBL/GenBank/DDBJ databases">
        <title>Genomic Encyclopedia of Type Strains, Phase IV (KMG-V): Genome sequencing to study the core and pangenomes of soil and plant-associated prokaryotes.</title>
        <authorList>
            <person name="Whitman W."/>
        </authorList>
    </citation>
    <scope>NUCLEOTIDE SEQUENCE [LARGE SCALE GENOMIC DNA]</scope>
    <source>
        <strain evidence="1 2">SEMIA 4074</strain>
    </source>
</reference>
<gene>
    <name evidence="1" type="ORF">GGD53_000169</name>
</gene>
<keyword evidence="2" id="KW-1185">Reference proteome</keyword>
<organism evidence="1 2">
    <name type="scientific">Rhizobium aethiopicum</name>
    <dbReference type="NCBI Taxonomy" id="1138170"/>
    <lineage>
        <taxon>Bacteria</taxon>
        <taxon>Pseudomonadati</taxon>
        <taxon>Pseudomonadota</taxon>
        <taxon>Alphaproteobacteria</taxon>
        <taxon>Hyphomicrobiales</taxon>
        <taxon>Rhizobiaceae</taxon>
        <taxon>Rhizobium/Agrobacterium group</taxon>
        <taxon>Rhizobium</taxon>
    </lineage>
</organism>
<dbReference type="AlphaFoldDB" id="A0A7W6Q656"/>
<evidence type="ECO:0008006" key="3">
    <source>
        <dbReference type="Google" id="ProtNLM"/>
    </source>
</evidence>
<evidence type="ECO:0000313" key="2">
    <source>
        <dbReference type="Proteomes" id="UP000524492"/>
    </source>
</evidence>